<keyword evidence="8" id="KW-1185">Reference proteome</keyword>
<dbReference type="Proteomes" id="UP001139308">
    <property type="component" value="Unassembled WGS sequence"/>
</dbReference>
<dbReference type="Pfam" id="PF00440">
    <property type="entry name" value="TetR_N"/>
    <property type="match status" value="1"/>
</dbReference>
<feature type="domain" description="HTH tetR-type" evidence="6">
    <location>
        <begin position="22"/>
        <end position="82"/>
    </location>
</feature>
<sequence>MRRDEEHAVKVESRKEEPAEYDGMRLKLVDATLEVVGQVGLENLTIRKVSEHAGVSVGLVHHHFENKSNLVYKTFVYMIRSVRNQLIAGRRKISDPVERLKFTVDMCFSDEVMSPGAANVWPHMWSSSAHEVDVQRLCAAFSRRLRSNFIHDFRQAGCDATMANIYAIQALALTHGLWIEHRVAGTVSIEEVLAIFHGVIDNATNQGWKTSFRGLANFGH</sequence>
<evidence type="ECO:0000256" key="5">
    <source>
        <dbReference type="PROSITE-ProRule" id="PRU00335"/>
    </source>
</evidence>
<dbReference type="GO" id="GO:0003700">
    <property type="term" value="F:DNA-binding transcription factor activity"/>
    <property type="evidence" value="ECO:0007669"/>
    <property type="project" value="TreeGrafter"/>
</dbReference>
<name>A0A9X1RMG4_9BURK</name>
<dbReference type="SUPFAM" id="SSF46689">
    <property type="entry name" value="Homeodomain-like"/>
    <property type="match status" value="1"/>
</dbReference>
<dbReference type="PANTHER" id="PTHR30055:SF234">
    <property type="entry name" value="HTH-TYPE TRANSCRIPTIONAL REGULATOR BETI"/>
    <property type="match status" value="1"/>
</dbReference>
<comment type="caution">
    <text evidence="7">The sequence shown here is derived from an EMBL/GenBank/DDBJ whole genome shotgun (WGS) entry which is preliminary data.</text>
</comment>
<dbReference type="GO" id="GO:0000976">
    <property type="term" value="F:transcription cis-regulatory region binding"/>
    <property type="evidence" value="ECO:0007669"/>
    <property type="project" value="TreeGrafter"/>
</dbReference>
<dbReference type="AlphaFoldDB" id="A0A9X1RMG4"/>
<evidence type="ECO:0000256" key="3">
    <source>
        <dbReference type="ARBA" id="ARBA00023125"/>
    </source>
</evidence>
<dbReference type="Pfam" id="PF13977">
    <property type="entry name" value="TetR_C_6"/>
    <property type="match status" value="1"/>
</dbReference>
<dbReference type="InterPro" id="IPR001647">
    <property type="entry name" value="HTH_TetR"/>
</dbReference>
<keyword evidence="4" id="KW-0804">Transcription</keyword>
<dbReference type="InterPro" id="IPR039538">
    <property type="entry name" value="BetI_C"/>
</dbReference>
<feature type="DNA-binding region" description="H-T-H motif" evidence="5">
    <location>
        <begin position="45"/>
        <end position="64"/>
    </location>
</feature>
<dbReference type="PROSITE" id="PS01081">
    <property type="entry name" value="HTH_TETR_1"/>
    <property type="match status" value="1"/>
</dbReference>
<reference evidence="7" key="1">
    <citation type="submission" date="2022-01" db="EMBL/GenBank/DDBJ databases">
        <title>Genome sequence and assembly of Parabukholderia sp. RG36.</title>
        <authorList>
            <person name="Chhetri G."/>
        </authorList>
    </citation>
    <scope>NUCLEOTIDE SEQUENCE</scope>
    <source>
        <strain evidence="7">RG36</strain>
    </source>
</reference>
<dbReference type="RefSeq" id="WP_238462932.1">
    <property type="nucleotide sequence ID" value="NZ_JAKLJA010000004.1"/>
</dbReference>
<dbReference type="NCBIfam" id="NF001978">
    <property type="entry name" value="PRK00767.1"/>
    <property type="match status" value="1"/>
</dbReference>
<gene>
    <name evidence="7" type="primary">betI</name>
    <name evidence="7" type="ORF">L5014_07405</name>
</gene>
<evidence type="ECO:0000256" key="1">
    <source>
        <dbReference type="ARBA" id="ARBA00022491"/>
    </source>
</evidence>
<keyword evidence="1" id="KW-0678">Repressor</keyword>
<evidence type="ECO:0000313" key="7">
    <source>
        <dbReference type="EMBL" id="MCG5073190.1"/>
    </source>
</evidence>
<dbReference type="InterPro" id="IPR009057">
    <property type="entry name" value="Homeodomain-like_sf"/>
</dbReference>
<dbReference type="Gene3D" id="1.10.357.10">
    <property type="entry name" value="Tetracycline Repressor, domain 2"/>
    <property type="match status" value="1"/>
</dbReference>
<evidence type="ECO:0000313" key="8">
    <source>
        <dbReference type="Proteomes" id="UP001139308"/>
    </source>
</evidence>
<evidence type="ECO:0000259" key="6">
    <source>
        <dbReference type="PROSITE" id="PS50977"/>
    </source>
</evidence>
<dbReference type="InterPro" id="IPR023772">
    <property type="entry name" value="DNA-bd_HTH_TetR-type_CS"/>
</dbReference>
<evidence type="ECO:0000256" key="4">
    <source>
        <dbReference type="ARBA" id="ARBA00023163"/>
    </source>
</evidence>
<dbReference type="SUPFAM" id="SSF48498">
    <property type="entry name" value="Tetracyclin repressor-like, C-terminal domain"/>
    <property type="match status" value="1"/>
</dbReference>
<proteinExistence type="predicted"/>
<dbReference type="InterPro" id="IPR036271">
    <property type="entry name" value="Tet_transcr_reg_TetR-rel_C_sf"/>
</dbReference>
<dbReference type="PRINTS" id="PR00455">
    <property type="entry name" value="HTHTETR"/>
</dbReference>
<dbReference type="PANTHER" id="PTHR30055">
    <property type="entry name" value="HTH-TYPE TRANSCRIPTIONAL REGULATOR RUTR"/>
    <property type="match status" value="1"/>
</dbReference>
<dbReference type="PROSITE" id="PS50977">
    <property type="entry name" value="HTH_TETR_2"/>
    <property type="match status" value="1"/>
</dbReference>
<evidence type="ECO:0000256" key="2">
    <source>
        <dbReference type="ARBA" id="ARBA00023015"/>
    </source>
</evidence>
<organism evidence="7 8">
    <name type="scientific">Paraburkholderia tagetis</name>
    <dbReference type="NCBI Taxonomy" id="2913261"/>
    <lineage>
        <taxon>Bacteria</taxon>
        <taxon>Pseudomonadati</taxon>
        <taxon>Pseudomonadota</taxon>
        <taxon>Betaproteobacteria</taxon>
        <taxon>Burkholderiales</taxon>
        <taxon>Burkholderiaceae</taxon>
        <taxon>Paraburkholderia</taxon>
    </lineage>
</organism>
<dbReference type="EMBL" id="JAKLJA010000004">
    <property type="protein sequence ID" value="MCG5073190.1"/>
    <property type="molecule type" value="Genomic_DNA"/>
</dbReference>
<accession>A0A9X1RMG4</accession>
<dbReference type="InterPro" id="IPR050109">
    <property type="entry name" value="HTH-type_TetR-like_transc_reg"/>
</dbReference>
<keyword evidence="2" id="KW-0805">Transcription regulation</keyword>
<protein>
    <submittedName>
        <fullName evidence="7">Transcriptional regulator BetI</fullName>
    </submittedName>
</protein>
<keyword evidence="3 5" id="KW-0238">DNA-binding</keyword>